<dbReference type="RefSeq" id="WP_068253562.1">
    <property type="nucleotide sequence ID" value="NZ_PSUN01000009.1"/>
</dbReference>
<reference evidence="1 2" key="1">
    <citation type="submission" date="2016-05" db="EMBL/GenBank/DDBJ databases">
        <title>Complete genome sequence of Rathayibacter tritici NCPPB 1953.</title>
        <authorList>
            <person name="Park J."/>
            <person name="Lee H.-H."/>
            <person name="Lee S.-W."/>
            <person name="Seo Y.-S."/>
        </authorList>
    </citation>
    <scope>NUCLEOTIDE SEQUENCE [LARGE SCALE GENOMIC DNA]</scope>
    <source>
        <strain evidence="1 2">NCPPB 1953</strain>
    </source>
</reference>
<gene>
    <name evidence="1" type="ORF">A6122_1540</name>
</gene>
<dbReference type="InterPro" id="IPR024072">
    <property type="entry name" value="DHFR-like_dom_sf"/>
</dbReference>
<dbReference type="Gene3D" id="3.40.430.10">
    <property type="entry name" value="Dihydrofolate Reductase, subunit A"/>
    <property type="match status" value="1"/>
</dbReference>
<dbReference type="InterPro" id="IPR002734">
    <property type="entry name" value="RibDG_C"/>
</dbReference>
<dbReference type="EMBL" id="CP015515">
    <property type="protein sequence ID" value="AND16677.1"/>
    <property type="molecule type" value="Genomic_DNA"/>
</dbReference>
<organism evidence="1 2">
    <name type="scientific">Rathayibacter tritici</name>
    <dbReference type="NCBI Taxonomy" id="33888"/>
    <lineage>
        <taxon>Bacteria</taxon>
        <taxon>Bacillati</taxon>
        <taxon>Actinomycetota</taxon>
        <taxon>Actinomycetes</taxon>
        <taxon>Micrococcales</taxon>
        <taxon>Microbacteriaceae</taxon>
        <taxon>Rathayibacter</taxon>
    </lineage>
</organism>
<dbReference type="PANTHER" id="PTHR38011:SF11">
    <property type="entry name" value="2,5-DIAMINO-6-RIBOSYLAMINO-4(3H)-PYRIMIDINONE 5'-PHOSPHATE REDUCTASE"/>
    <property type="match status" value="1"/>
</dbReference>
<protein>
    <submittedName>
        <fullName evidence="1">Deaminase</fullName>
    </submittedName>
</protein>
<dbReference type="GO" id="GO:0009231">
    <property type="term" value="P:riboflavin biosynthetic process"/>
    <property type="evidence" value="ECO:0007669"/>
    <property type="project" value="InterPro"/>
</dbReference>
<evidence type="ECO:0000313" key="1">
    <source>
        <dbReference type="EMBL" id="AND16677.1"/>
    </source>
</evidence>
<proteinExistence type="predicted"/>
<dbReference type="PANTHER" id="PTHR38011">
    <property type="entry name" value="DIHYDROFOLATE REDUCTASE FAMILY PROTEIN (AFU_ORTHOLOGUE AFUA_8G06820)"/>
    <property type="match status" value="1"/>
</dbReference>
<accession>A0A160KT75</accession>
<dbReference type="GO" id="GO:0008703">
    <property type="term" value="F:5-amino-6-(5-phosphoribosylamino)uracil reductase activity"/>
    <property type="evidence" value="ECO:0007669"/>
    <property type="project" value="InterPro"/>
</dbReference>
<dbReference type="STRING" id="33888.A6122_1540"/>
<dbReference type="Pfam" id="PF01872">
    <property type="entry name" value="RibD_C"/>
    <property type="match status" value="1"/>
</dbReference>
<keyword evidence="2" id="KW-1185">Reference proteome</keyword>
<dbReference type="PATRIC" id="fig|33888.3.peg.1685"/>
<dbReference type="AlphaFoldDB" id="A0A160KT75"/>
<dbReference type="SUPFAM" id="SSF53597">
    <property type="entry name" value="Dihydrofolate reductase-like"/>
    <property type="match status" value="1"/>
</dbReference>
<sequence>MGVLMYSSIASLDGYVNDADGGFAWAEPRPAVHRFITEREARVGTYLYGRRMYETMRAWEQTWELADEFAFIRDFQEMWRAADKVVYSTTLTSTDTRRTRLHAEFDPVVVAAAVRAAEHDVSIGGPTLARHALLAGIVDEVQLYTVPVAVGGGTHFLPPGFHARLDLREEHCFTDGTVFTRYSVRR</sequence>
<dbReference type="Proteomes" id="UP000077071">
    <property type="component" value="Chromosome"/>
</dbReference>
<name>A0A160KT75_9MICO</name>
<dbReference type="KEGG" id="rtn:A6122_1540"/>
<dbReference type="InterPro" id="IPR050765">
    <property type="entry name" value="Riboflavin_Biosynth_HTPR"/>
</dbReference>
<evidence type="ECO:0000313" key="2">
    <source>
        <dbReference type="Proteomes" id="UP000077071"/>
    </source>
</evidence>
<dbReference type="OrthoDB" id="7949219at2"/>